<dbReference type="InterPro" id="IPR050957">
    <property type="entry name" value="BMP_lipoprotein"/>
</dbReference>
<dbReference type="InterPro" id="IPR003760">
    <property type="entry name" value="PnrA-like"/>
</dbReference>
<comment type="subcellular location">
    <subcellularLocation>
        <location evidence="1">Cell membrane</location>
        <topology evidence="1">Lipid-anchor</topology>
    </subcellularLocation>
</comment>
<sequence length="316" mass="35405">MRIYGLMVILLLLTTGCQQPTAMGHADKVGLLVETTIHDEAWGQQGYLGLQSIKDTFDVDVYFKEGVQSYQETIEAVDELVDQGVNVIFGHSQMYGSHFKQLHEDYGDVQFIYFNGAFTAENVTSLNFSADAMGFFAGMVAGEMTESNRIGLIAAFEWQPEVEGFYAGATYHNPQAEIDVKYTYDWENEEKAKFLYEKMEKDGADVFYPAGDGFNIPIIEKAQEDELFAIGYVQDQSGIAENTVLTSTVQRVDRVYVMAMDRYLEGGLPNKPITFGFKDGAIEIGSFSPAVPENVQLQIDDAVELYIEKGQFPYTR</sequence>
<dbReference type="Gene3D" id="3.40.50.2300">
    <property type="match status" value="2"/>
</dbReference>
<proteinExistence type="inferred from homology"/>
<feature type="domain" description="ABC transporter substrate-binding protein PnrA-like" evidence="7">
    <location>
        <begin position="27"/>
        <end position="314"/>
    </location>
</feature>
<comment type="similarity">
    <text evidence="2">Belongs to the BMP lipoprotein family.</text>
</comment>
<keyword evidence="9" id="KW-1185">Reference proteome</keyword>
<dbReference type="SUPFAM" id="SSF53822">
    <property type="entry name" value="Periplasmic binding protein-like I"/>
    <property type="match status" value="1"/>
</dbReference>
<gene>
    <name evidence="8" type="primary">med</name>
    <name evidence="8" type="ORF">GCM10010954_12690</name>
</gene>
<dbReference type="Proteomes" id="UP000660110">
    <property type="component" value="Unassembled WGS sequence"/>
</dbReference>
<evidence type="ECO:0000259" key="7">
    <source>
        <dbReference type="Pfam" id="PF02608"/>
    </source>
</evidence>
<evidence type="ECO:0000256" key="1">
    <source>
        <dbReference type="ARBA" id="ARBA00004193"/>
    </source>
</evidence>
<organism evidence="8 9">
    <name type="scientific">Halobacillus andaensis</name>
    <dbReference type="NCBI Taxonomy" id="1176239"/>
    <lineage>
        <taxon>Bacteria</taxon>
        <taxon>Bacillati</taxon>
        <taxon>Bacillota</taxon>
        <taxon>Bacilli</taxon>
        <taxon>Bacillales</taxon>
        <taxon>Bacillaceae</taxon>
        <taxon>Halobacillus</taxon>
    </lineage>
</organism>
<keyword evidence="5" id="KW-0472">Membrane</keyword>
<dbReference type="GO" id="GO:0005886">
    <property type="term" value="C:plasma membrane"/>
    <property type="evidence" value="ECO:0007669"/>
    <property type="project" value="UniProtKB-SubCell"/>
</dbReference>
<name>A0A917ETX4_HALAA</name>
<reference evidence="8" key="1">
    <citation type="journal article" date="2014" name="Int. J. Syst. Evol. Microbiol.">
        <title>Complete genome sequence of Corynebacterium casei LMG S-19264T (=DSM 44701T), isolated from a smear-ripened cheese.</title>
        <authorList>
            <consortium name="US DOE Joint Genome Institute (JGI-PGF)"/>
            <person name="Walter F."/>
            <person name="Albersmeier A."/>
            <person name="Kalinowski J."/>
            <person name="Ruckert C."/>
        </authorList>
    </citation>
    <scope>NUCLEOTIDE SEQUENCE</scope>
    <source>
        <strain evidence="8">CGMCC 1.12153</strain>
    </source>
</reference>
<dbReference type="Pfam" id="PF02608">
    <property type="entry name" value="Bmp"/>
    <property type="match status" value="1"/>
</dbReference>
<dbReference type="AlphaFoldDB" id="A0A917ETX4"/>
<evidence type="ECO:0000256" key="3">
    <source>
        <dbReference type="ARBA" id="ARBA00022475"/>
    </source>
</evidence>
<dbReference type="PANTHER" id="PTHR34296:SF2">
    <property type="entry name" value="ABC TRANSPORTER GUANOSINE-BINDING PROTEIN NUPN"/>
    <property type="match status" value="1"/>
</dbReference>
<evidence type="ECO:0000256" key="2">
    <source>
        <dbReference type="ARBA" id="ARBA00008610"/>
    </source>
</evidence>
<evidence type="ECO:0000256" key="5">
    <source>
        <dbReference type="ARBA" id="ARBA00023136"/>
    </source>
</evidence>
<evidence type="ECO:0000313" key="9">
    <source>
        <dbReference type="Proteomes" id="UP000660110"/>
    </source>
</evidence>
<reference evidence="8" key="2">
    <citation type="submission" date="2020-09" db="EMBL/GenBank/DDBJ databases">
        <authorList>
            <person name="Sun Q."/>
            <person name="Zhou Y."/>
        </authorList>
    </citation>
    <scope>NUCLEOTIDE SEQUENCE</scope>
    <source>
        <strain evidence="8">CGMCC 1.12153</strain>
    </source>
</reference>
<dbReference type="EMBL" id="BMEL01000001">
    <property type="protein sequence ID" value="GGF15522.1"/>
    <property type="molecule type" value="Genomic_DNA"/>
</dbReference>
<protein>
    <submittedName>
        <fullName evidence="8">Transcriptional activator protein med</fullName>
    </submittedName>
</protein>
<keyword evidence="3" id="KW-1003">Cell membrane</keyword>
<dbReference type="RefSeq" id="WP_229734861.1">
    <property type="nucleotide sequence ID" value="NZ_BMEL01000001.1"/>
</dbReference>
<evidence type="ECO:0000313" key="8">
    <source>
        <dbReference type="EMBL" id="GGF15522.1"/>
    </source>
</evidence>
<evidence type="ECO:0000256" key="6">
    <source>
        <dbReference type="ARBA" id="ARBA00023288"/>
    </source>
</evidence>
<evidence type="ECO:0000256" key="4">
    <source>
        <dbReference type="ARBA" id="ARBA00022729"/>
    </source>
</evidence>
<accession>A0A917ETX4</accession>
<dbReference type="InterPro" id="IPR028082">
    <property type="entry name" value="Peripla_BP_I"/>
</dbReference>
<dbReference type="PANTHER" id="PTHR34296">
    <property type="entry name" value="TRANSCRIPTIONAL ACTIVATOR PROTEIN MED"/>
    <property type="match status" value="1"/>
</dbReference>
<keyword evidence="4" id="KW-0732">Signal</keyword>
<dbReference type="PROSITE" id="PS51257">
    <property type="entry name" value="PROKAR_LIPOPROTEIN"/>
    <property type="match status" value="1"/>
</dbReference>
<keyword evidence="6" id="KW-0449">Lipoprotein</keyword>
<comment type="caution">
    <text evidence="8">The sequence shown here is derived from an EMBL/GenBank/DDBJ whole genome shotgun (WGS) entry which is preliminary data.</text>
</comment>